<name>A0ACA9QCB6_9GLOM</name>
<evidence type="ECO:0000313" key="1">
    <source>
        <dbReference type="EMBL" id="CAG8744996.1"/>
    </source>
</evidence>
<gene>
    <name evidence="1" type="ORF">ACOLOM_LOCUS12385</name>
</gene>
<dbReference type="EMBL" id="CAJVPT010049937">
    <property type="protein sequence ID" value="CAG8744996.1"/>
    <property type="molecule type" value="Genomic_DNA"/>
</dbReference>
<proteinExistence type="predicted"/>
<dbReference type="Proteomes" id="UP000789525">
    <property type="component" value="Unassembled WGS sequence"/>
</dbReference>
<organism evidence="1 2">
    <name type="scientific">Acaulospora colombiana</name>
    <dbReference type="NCBI Taxonomy" id="27376"/>
    <lineage>
        <taxon>Eukaryota</taxon>
        <taxon>Fungi</taxon>
        <taxon>Fungi incertae sedis</taxon>
        <taxon>Mucoromycota</taxon>
        <taxon>Glomeromycotina</taxon>
        <taxon>Glomeromycetes</taxon>
        <taxon>Diversisporales</taxon>
        <taxon>Acaulosporaceae</taxon>
        <taxon>Acaulospora</taxon>
    </lineage>
</organism>
<evidence type="ECO:0000313" key="2">
    <source>
        <dbReference type="Proteomes" id="UP000789525"/>
    </source>
</evidence>
<sequence length="279" mass="31023">MIANLPLINYGLSELRASDEVYFNNDNTENLACTMIYKSGYRWEKLNLAATMSERQSSSRKRSASAAGMERPEKESKKTKTKTALEKKLVKLQQVVSELSGRSDAWGDFAPDGFVNKLAGLRDRINGLTPEAVREFISGEGLKTSLFLLKVQETNLNEPLPPMDPQRLELTQEGRELMASYVKSIRAHLTAKNGVSSNGEDEFTSKYLSIANKLCQAMPSAFDSEAHRRKVFEEIFSSLDEKLRPRQEFSLEAKPSTVLESAGQVDMAKTIGCKGGELA</sequence>
<comment type="caution">
    <text evidence="1">The sequence shown here is derived from an EMBL/GenBank/DDBJ whole genome shotgun (WGS) entry which is preliminary data.</text>
</comment>
<protein>
    <submittedName>
        <fullName evidence="1">5850_t:CDS:1</fullName>
    </submittedName>
</protein>
<reference evidence="1" key="1">
    <citation type="submission" date="2021-06" db="EMBL/GenBank/DDBJ databases">
        <authorList>
            <person name="Kallberg Y."/>
            <person name="Tangrot J."/>
            <person name="Rosling A."/>
        </authorList>
    </citation>
    <scope>NUCLEOTIDE SEQUENCE</scope>
    <source>
        <strain evidence="1">CL356</strain>
    </source>
</reference>
<feature type="non-terminal residue" evidence="1">
    <location>
        <position position="279"/>
    </location>
</feature>
<accession>A0ACA9QCB6</accession>
<keyword evidence="2" id="KW-1185">Reference proteome</keyword>